<dbReference type="Pfam" id="PF04014">
    <property type="entry name" value="MazE_antitoxin"/>
    <property type="match status" value="1"/>
</dbReference>
<accession>A0A1Z3HT74</accession>
<dbReference type="PANTHER" id="PTHR40516">
    <property type="entry name" value="ANTITOXIN CHPS-RELATED"/>
    <property type="match status" value="1"/>
</dbReference>
<dbReference type="EMBL" id="CP021983">
    <property type="protein sequence ID" value="ASC73466.1"/>
    <property type="molecule type" value="Genomic_DNA"/>
</dbReference>
<dbReference type="RefSeq" id="WP_080811457.1">
    <property type="nucleotide sequence ID" value="NZ_CP021983.2"/>
</dbReference>
<sequence>MEVQIQRWGNTVGVQIPQQIAESFGIDEHSIVELTESEGALVIRKRVSVSTLEELLNSIPEDFQYPDDVADFVESSSVGQ</sequence>
<dbReference type="SMART" id="SM00966">
    <property type="entry name" value="SpoVT_AbrB"/>
    <property type="match status" value="1"/>
</dbReference>
<dbReference type="Proteomes" id="UP000191901">
    <property type="component" value="Chromosome"/>
</dbReference>
<keyword evidence="3" id="KW-1185">Reference proteome</keyword>
<dbReference type="InterPro" id="IPR039052">
    <property type="entry name" value="Antitox_PemI-like"/>
</dbReference>
<dbReference type="GO" id="GO:0003677">
    <property type="term" value="F:DNA binding"/>
    <property type="evidence" value="ECO:0007669"/>
    <property type="project" value="InterPro"/>
</dbReference>
<protein>
    <recommendedName>
        <fullName evidence="1">SpoVT-AbrB domain-containing protein</fullName>
    </recommendedName>
</protein>
<feature type="domain" description="SpoVT-AbrB" evidence="1">
    <location>
        <begin position="6"/>
        <end position="51"/>
    </location>
</feature>
<dbReference type="SUPFAM" id="SSF89447">
    <property type="entry name" value="AbrB/MazE/MraZ-like"/>
    <property type="match status" value="1"/>
</dbReference>
<reference evidence="2 3" key="1">
    <citation type="journal article" date="2016" name="Biochim. Biophys. Acta">
        <title>Characterization of red-shifted phycobilisomes isolated from the chlorophyll f-containing cyanobacterium Halomicronema hongdechloris.</title>
        <authorList>
            <person name="Li Y."/>
            <person name="Lin Y."/>
            <person name="Garvey C.J."/>
            <person name="Birch D."/>
            <person name="Corkery R.W."/>
            <person name="Loughlin P.C."/>
            <person name="Scheer H."/>
            <person name="Willows R.D."/>
            <person name="Chen M."/>
        </authorList>
    </citation>
    <scope>NUCLEOTIDE SEQUENCE [LARGE SCALE GENOMIC DNA]</scope>
    <source>
        <strain evidence="2 3">C2206</strain>
    </source>
</reference>
<name>A0A1Z3HT74_9CYAN</name>
<dbReference type="InterPro" id="IPR037914">
    <property type="entry name" value="SpoVT-AbrB_sf"/>
</dbReference>
<dbReference type="Gene3D" id="2.10.260.10">
    <property type="match status" value="1"/>
</dbReference>
<evidence type="ECO:0000313" key="3">
    <source>
        <dbReference type="Proteomes" id="UP000191901"/>
    </source>
</evidence>
<dbReference type="OrthoDB" id="9795766at2"/>
<dbReference type="STRING" id="1641165.XM38_18050"/>
<evidence type="ECO:0000259" key="1">
    <source>
        <dbReference type="SMART" id="SM00966"/>
    </source>
</evidence>
<proteinExistence type="predicted"/>
<gene>
    <name evidence="2" type="ORF">XM38_044330</name>
</gene>
<evidence type="ECO:0000313" key="2">
    <source>
        <dbReference type="EMBL" id="ASC73466.1"/>
    </source>
</evidence>
<dbReference type="InterPro" id="IPR007159">
    <property type="entry name" value="SpoVT-AbrB_dom"/>
</dbReference>
<dbReference type="GO" id="GO:0097351">
    <property type="term" value="F:toxin sequestering activity"/>
    <property type="evidence" value="ECO:0007669"/>
    <property type="project" value="InterPro"/>
</dbReference>
<organism evidence="2 3">
    <name type="scientific">Halomicronema hongdechloris C2206</name>
    <dbReference type="NCBI Taxonomy" id="1641165"/>
    <lineage>
        <taxon>Bacteria</taxon>
        <taxon>Bacillati</taxon>
        <taxon>Cyanobacteriota</taxon>
        <taxon>Cyanophyceae</taxon>
        <taxon>Nodosilineales</taxon>
        <taxon>Nodosilineaceae</taxon>
        <taxon>Halomicronema</taxon>
    </lineage>
</organism>
<dbReference type="KEGG" id="hhg:XM38_044330"/>
<dbReference type="AlphaFoldDB" id="A0A1Z3HT74"/>
<dbReference type="PANTHER" id="PTHR40516:SF1">
    <property type="entry name" value="ANTITOXIN CHPS-RELATED"/>
    <property type="match status" value="1"/>
</dbReference>